<dbReference type="Proteomes" id="UP001501759">
    <property type="component" value="Unassembled WGS sequence"/>
</dbReference>
<comment type="similarity">
    <text evidence="5">Belongs to the creatininase superfamily.</text>
</comment>
<dbReference type="Gene3D" id="3.40.50.10310">
    <property type="entry name" value="Creatininase"/>
    <property type="match status" value="1"/>
</dbReference>
<gene>
    <name evidence="6" type="primary">mftE</name>
    <name evidence="6" type="ORF">GCM10023335_41160</name>
</gene>
<reference evidence="7" key="1">
    <citation type="journal article" date="2019" name="Int. J. Syst. Evol. Microbiol.">
        <title>The Global Catalogue of Microorganisms (GCM) 10K type strain sequencing project: providing services to taxonomists for standard genome sequencing and annotation.</title>
        <authorList>
            <consortium name="The Broad Institute Genomics Platform"/>
            <consortium name="The Broad Institute Genome Sequencing Center for Infectious Disease"/>
            <person name="Wu L."/>
            <person name="Ma J."/>
        </authorList>
    </citation>
    <scope>NUCLEOTIDE SEQUENCE [LARGE SCALE GENOMIC DNA]</scope>
    <source>
        <strain evidence="7">JCM 18409</strain>
    </source>
</reference>
<dbReference type="Pfam" id="PF02633">
    <property type="entry name" value="Creatininase"/>
    <property type="match status" value="1"/>
</dbReference>
<evidence type="ECO:0000256" key="4">
    <source>
        <dbReference type="ARBA" id="ARBA00022833"/>
    </source>
</evidence>
<evidence type="ECO:0000256" key="3">
    <source>
        <dbReference type="ARBA" id="ARBA00022801"/>
    </source>
</evidence>
<dbReference type="RefSeq" id="WP_345650939.1">
    <property type="nucleotide sequence ID" value="NZ_BAABKB010000014.1"/>
</dbReference>
<dbReference type="InterPro" id="IPR023871">
    <property type="entry name" value="MftE"/>
</dbReference>
<organism evidence="6 7">
    <name type="scientific">Streptomyces siamensis</name>
    <dbReference type="NCBI Taxonomy" id="1274986"/>
    <lineage>
        <taxon>Bacteria</taxon>
        <taxon>Bacillati</taxon>
        <taxon>Actinomycetota</taxon>
        <taxon>Actinomycetes</taxon>
        <taxon>Kitasatosporales</taxon>
        <taxon>Streptomycetaceae</taxon>
        <taxon>Streptomyces</taxon>
    </lineage>
</organism>
<keyword evidence="4" id="KW-0862">Zinc</keyword>
<dbReference type="PANTHER" id="PTHR35005:SF1">
    <property type="entry name" value="2-AMINO-5-FORMYLAMINO-6-RIBOSYLAMINOPYRIMIDIN-4(3H)-ONE 5'-MONOPHOSPHATE DEFORMYLASE"/>
    <property type="match status" value="1"/>
</dbReference>
<comment type="caution">
    <text evidence="6">The sequence shown here is derived from an EMBL/GenBank/DDBJ whole genome shotgun (WGS) entry which is preliminary data.</text>
</comment>
<protein>
    <submittedName>
        <fullName evidence="6">Mycofactocin biosynthesis peptidyl-dipeptidase MftE</fullName>
    </submittedName>
</protein>
<name>A0ABP9J1I3_9ACTN</name>
<evidence type="ECO:0000256" key="2">
    <source>
        <dbReference type="ARBA" id="ARBA00022723"/>
    </source>
</evidence>
<evidence type="ECO:0000256" key="1">
    <source>
        <dbReference type="ARBA" id="ARBA00001947"/>
    </source>
</evidence>
<dbReference type="NCBIfam" id="TIGR03964">
    <property type="entry name" value="mycofact_creat"/>
    <property type="match status" value="1"/>
</dbReference>
<proteinExistence type="inferred from homology"/>
<sequence>MRTELASVTWIEAAGLARRRATLAVPVGSTEQHGPHLPMSTDTDIAVALAERLARQVRDVVVAPAVAFGSSGEHQGFPGTLSIGQEAVELLLVELVRSATLTFPRVILVSAHDGNAQSVTRAVGRLRAEGQDVLAWGPRWGGDAHAGRTETSVMLALAPHLVRLQAAEAGNTAAVESLLPRLREAGLAAVTANGVLGDPTGANAEEGRLLIQRAAADLADLVTGDRGRTAAE</sequence>
<dbReference type="SUPFAM" id="SSF102215">
    <property type="entry name" value="Creatininase"/>
    <property type="match status" value="1"/>
</dbReference>
<evidence type="ECO:0000256" key="5">
    <source>
        <dbReference type="ARBA" id="ARBA00024029"/>
    </source>
</evidence>
<dbReference type="InterPro" id="IPR003785">
    <property type="entry name" value="Creatininase/forma_Hydrolase"/>
</dbReference>
<dbReference type="PANTHER" id="PTHR35005">
    <property type="entry name" value="3-DEHYDRO-SCYLLO-INOSOSE HYDROLASE"/>
    <property type="match status" value="1"/>
</dbReference>
<comment type="cofactor">
    <cofactor evidence="1">
        <name>Zn(2+)</name>
        <dbReference type="ChEBI" id="CHEBI:29105"/>
    </cofactor>
</comment>
<keyword evidence="2" id="KW-0479">Metal-binding</keyword>
<dbReference type="InterPro" id="IPR024087">
    <property type="entry name" value="Creatininase-like_sf"/>
</dbReference>
<dbReference type="EMBL" id="BAABKB010000014">
    <property type="protein sequence ID" value="GAA5015883.1"/>
    <property type="molecule type" value="Genomic_DNA"/>
</dbReference>
<evidence type="ECO:0000313" key="7">
    <source>
        <dbReference type="Proteomes" id="UP001501759"/>
    </source>
</evidence>
<keyword evidence="3" id="KW-0378">Hydrolase</keyword>
<accession>A0ABP9J1I3</accession>
<keyword evidence="7" id="KW-1185">Reference proteome</keyword>
<evidence type="ECO:0000313" key="6">
    <source>
        <dbReference type="EMBL" id="GAA5015883.1"/>
    </source>
</evidence>